<dbReference type="EMBL" id="JBBKTX010000007">
    <property type="protein sequence ID" value="MFK4752228.1"/>
    <property type="molecule type" value="Genomic_DNA"/>
</dbReference>
<proteinExistence type="predicted"/>
<name>A0ABW8NGZ3_9GAMM</name>
<protein>
    <submittedName>
        <fullName evidence="3">50S ribosomal protein L11 methyltransferase</fullName>
    </submittedName>
</protein>
<gene>
    <name evidence="3" type="ORF">WG929_07390</name>
</gene>
<dbReference type="Gene3D" id="3.40.50.150">
    <property type="entry name" value="Vaccinia Virus protein VP39"/>
    <property type="match status" value="1"/>
</dbReference>
<dbReference type="GO" id="GO:0008168">
    <property type="term" value="F:methyltransferase activity"/>
    <property type="evidence" value="ECO:0007669"/>
    <property type="project" value="UniProtKB-KW"/>
</dbReference>
<keyword evidence="3" id="KW-0687">Ribonucleoprotein</keyword>
<dbReference type="GO" id="GO:0005840">
    <property type="term" value="C:ribosome"/>
    <property type="evidence" value="ECO:0007669"/>
    <property type="project" value="UniProtKB-KW"/>
</dbReference>
<dbReference type="RefSeq" id="WP_416205532.1">
    <property type="nucleotide sequence ID" value="NZ_JBBKTX010000007.1"/>
</dbReference>
<organism evidence="3 4">
    <name type="scientific">Oceanobacter antarcticus</name>
    <dbReference type="NCBI Taxonomy" id="3133425"/>
    <lineage>
        <taxon>Bacteria</taxon>
        <taxon>Pseudomonadati</taxon>
        <taxon>Pseudomonadota</taxon>
        <taxon>Gammaproteobacteria</taxon>
        <taxon>Oceanospirillales</taxon>
        <taxon>Oceanospirillaceae</taxon>
        <taxon>Oceanobacter</taxon>
    </lineage>
</organism>
<keyword evidence="2" id="KW-0808">Transferase</keyword>
<sequence>MNHAHSLLDQQLQQMLPGSYVRRQHLAACPELQLWLVAPECINRPFSAEEQQRIAAYPAYWAVCWPGGLAMARYILDHPQLVRNKAVLDLGCGSGLVAIAAARAGAKRVIACDLDQQALAACRANAELNQTRQNNNELEFCTNFHRTDGIDIVLAADLLYDHHNHTLLDEFMTISQQVWLSESRAADIQHPAFDHIGQHHYATEPDSGHPDPYATSLLYCSRPGAKQ</sequence>
<evidence type="ECO:0000256" key="1">
    <source>
        <dbReference type="ARBA" id="ARBA00022603"/>
    </source>
</evidence>
<comment type="caution">
    <text evidence="3">The sequence shown here is derived from an EMBL/GenBank/DDBJ whole genome shotgun (WGS) entry which is preliminary data.</text>
</comment>
<keyword evidence="3" id="KW-0689">Ribosomal protein</keyword>
<keyword evidence="4" id="KW-1185">Reference proteome</keyword>
<evidence type="ECO:0000313" key="4">
    <source>
        <dbReference type="Proteomes" id="UP001620597"/>
    </source>
</evidence>
<dbReference type="Pfam" id="PF06325">
    <property type="entry name" value="PrmA"/>
    <property type="match status" value="1"/>
</dbReference>
<evidence type="ECO:0000313" key="3">
    <source>
        <dbReference type="EMBL" id="MFK4752228.1"/>
    </source>
</evidence>
<dbReference type="Proteomes" id="UP001620597">
    <property type="component" value="Unassembled WGS sequence"/>
</dbReference>
<accession>A0ABW8NGZ3</accession>
<keyword evidence="1 3" id="KW-0489">Methyltransferase</keyword>
<evidence type="ECO:0000256" key="2">
    <source>
        <dbReference type="ARBA" id="ARBA00022679"/>
    </source>
</evidence>
<dbReference type="InterPro" id="IPR029063">
    <property type="entry name" value="SAM-dependent_MTases_sf"/>
</dbReference>
<dbReference type="InterPro" id="IPR050078">
    <property type="entry name" value="Ribosomal_L11_MeTrfase_PrmA"/>
</dbReference>
<dbReference type="PANTHER" id="PTHR43648:SF1">
    <property type="entry name" value="ELECTRON TRANSFER FLAVOPROTEIN BETA SUBUNIT LYSINE METHYLTRANSFERASE"/>
    <property type="match status" value="1"/>
</dbReference>
<dbReference type="CDD" id="cd02440">
    <property type="entry name" value="AdoMet_MTases"/>
    <property type="match status" value="1"/>
</dbReference>
<dbReference type="GO" id="GO:0032259">
    <property type="term" value="P:methylation"/>
    <property type="evidence" value="ECO:0007669"/>
    <property type="project" value="UniProtKB-KW"/>
</dbReference>
<dbReference type="PANTHER" id="PTHR43648">
    <property type="entry name" value="ELECTRON TRANSFER FLAVOPROTEIN BETA SUBUNIT LYSINE METHYLTRANSFERASE"/>
    <property type="match status" value="1"/>
</dbReference>
<reference evidence="3 4" key="1">
    <citation type="submission" date="2024-03" db="EMBL/GenBank/DDBJ databases">
        <title>High-quality draft genome sequence of Oceanobacter sp. wDCs-4.</title>
        <authorList>
            <person name="Dong C."/>
        </authorList>
    </citation>
    <scope>NUCLEOTIDE SEQUENCE [LARGE SCALE GENOMIC DNA]</scope>
    <source>
        <strain evidence="4">wDCs-4</strain>
    </source>
</reference>
<dbReference type="SUPFAM" id="SSF53335">
    <property type="entry name" value="S-adenosyl-L-methionine-dependent methyltransferases"/>
    <property type="match status" value="1"/>
</dbReference>